<feature type="region of interest" description="Disordered" evidence="1">
    <location>
        <begin position="37"/>
        <end position="65"/>
    </location>
</feature>
<protein>
    <submittedName>
        <fullName evidence="2">Uncharacterized protein</fullName>
    </submittedName>
</protein>
<reference evidence="2" key="1">
    <citation type="submission" date="2020-04" db="EMBL/GenBank/DDBJ databases">
        <title>Genome Assembly and Annotation of Botryosphaeria dothidea sdau 11-99, a Latent Pathogen of Apple Fruit Ring Rot in China.</title>
        <authorList>
            <person name="Yu C."/>
            <person name="Diao Y."/>
            <person name="Lu Q."/>
            <person name="Zhao J."/>
            <person name="Cui S."/>
            <person name="Peng C."/>
            <person name="He B."/>
            <person name="Liu H."/>
        </authorList>
    </citation>
    <scope>NUCLEOTIDE SEQUENCE [LARGE SCALE GENOMIC DNA]</scope>
    <source>
        <strain evidence="2">Sdau11-99</strain>
    </source>
</reference>
<dbReference type="EMBL" id="WWBZ02000007">
    <property type="protein sequence ID" value="KAF4312028.1"/>
    <property type="molecule type" value="Genomic_DNA"/>
</dbReference>
<keyword evidence="3" id="KW-1185">Reference proteome</keyword>
<comment type="caution">
    <text evidence="2">The sequence shown here is derived from an EMBL/GenBank/DDBJ whole genome shotgun (WGS) entry which is preliminary data.</text>
</comment>
<evidence type="ECO:0000313" key="2">
    <source>
        <dbReference type="EMBL" id="KAF4312028.1"/>
    </source>
</evidence>
<dbReference type="AlphaFoldDB" id="A0A8H4N9A3"/>
<accession>A0A8H4N9A3</accession>
<evidence type="ECO:0000256" key="1">
    <source>
        <dbReference type="SAM" id="MobiDB-lite"/>
    </source>
</evidence>
<name>A0A8H4N9A3_9PEZI</name>
<proteinExistence type="predicted"/>
<organism evidence="2 3">
    <name type="scientific">Botryosphaeria dothidea</name>
    <dbReference type="NCBI Taxonomy" id="55169"/>
    <lineage>
        <taxon>Eukaryota</taxon>
        <taxon>Fungi</taxon>
        <taxon>Dikarya</taxon>
        <taxon>Ascomycota</taxon>
        <taxon>Pezizomycotina</taxon>
        <taxon>Dothideomycetes</taxon>
        <taxon>Dothideomycetes incertae sedis</taxon>
        <taxon>Botryosphaeriales</taxon>
        <taxon>Botryosphaeriaceae</taxon>
        <taxon>Botryosphaeria</taxon>
    </lineage>
</organism>
<dbReference type="Proteomes" id="UP000572817">
    <property type="component" value="Unassembled WGS sequence"/>
</dbReference>
<sequence length="264" mass="26849">MPPGLQGWQGSDDGLKYAPTISGISMAAENSGSATAAHSISALHGGGRPGRGLLPPGPARRGSRDLQQPGRLLSARAIGARAAQFSPLWLCMPTPAPARVTPLVSAISKQAAQLSASAAGAGAAPLLVLEPAPRPPALHSPACRCLSLPAARYPFAPPTRAPALRPSGSNAVCAPVPIGPDARVPLSLKLWLAPPKAPQRPSCARPSLDHAHHSPHALPPPPTDALNPPTTHLLHAHLPDAAGLLLAPERTLPPTHLPAHGSAA</sequence>
<evidence type="ECO:0000313" key="3">
    <source>
        <dbReference type="Proteomes" id="UP000572817"/>
    </source>
</evidence>
<gene>
    <name evidence="2" type="ORF">GTA08_BOTSDO12381</name>
</gene>
<feature type="region of interest" description="Disordered" evidence="1">
    <location>
        <begin position="197"/>
        <end position="232"/>
    </location>
</feature>